<evidence type="ECO:0000256" key="1">
    <source>
        <dbReference type="SAM" id="MobiDB-lite"/>
    </source>
</evidence>
<evidence type="ECO:0000313" key="2">
    <source>
        <dbReference type="EMBL" id="GIX86989.1"/>
    </source>
</evidence>
<organism evidence="2 3">
    <name type="scientific">Caerostris darwini</name>
    <dbReference type="NCBI Taxonomy" id="1538125"/>
    <lineage>
        <taxon>Eukaryota</taxon>
        <taxon>Metazoa</taxon>
        <taxon>Ecdysozoa</taxon>
        <taxon>Arthropoda</taxon>
        <taxon>Chelicerata</taxon>
        <taxon>Arachnida</taxon>
        <taxon>Araneae</taxon>
        <taxon>Araneomorphae</taxon>
        <taxon>Entelegynae</taxon>
        <taxon>Araneoidea</taxon>
        <taxon>Araneidae</taxon>
        <taxon>Caerostris</taxon>
    </lineage>
</organism>
<keyword evidence="3" id="KW-1185">Reference proteome</keyword>
<proteinExistence type="predicted"/>
<reference evidence="2 3" key="1">
    <citation type="submission" date="2021-06" db="EMBL/GenBank/DDBJ databases">
        <title>Caerostris darwini draft genome.</title>
        <authorList>
            <person name="Kono N."/>
            <person name="Arakawa K."/>
        </authorList>
    </citation>
    <scope>NUCLEOTIDE SEQUENCE [LARGE SCALE GENOMIC DNA]</scope>
</reference>
<gene>
    <name evidence="2" type="ORF">CDAR_436471</name>
</gene>
<accession>A0AAV4NRD5</accession>
<name>A0AAV4NRD5_9ARAC</name>
<dbReference type="AlphaFoldDB" id="A0AAV4NRD5"/>
<sequence length="42" mass="4833">MEYNLPVCAAEFPAHLQIREKQKCGAPENQVSKRGLQAERYQ</sequence>
<protein>
    <submittedName>
        <fullName evidence="2">Uncharacterized protein</fullName>
    </submittedName>
</protein>
<evidence type="ECO:0000313" key="3">
    <source>
        <dbReference type="Proteomes" id="UP001054837"/>
    </source>
</evidence>
<comment type="caution">
    <text evidence="2">The sequence shown here is derived from an EMBL/GenBank/DDBJ whole genome shotgun (WGS) entry which is preliminary data.</text>
</comment>
<feature type="non-terminal residue" evidence="2">
    <location>
        <position position="42"/>
    </location>
</feature>
<dbReference type="Proteomes" id="UP001054837">
    <property type="component" value="Unassembled WGS sequence"/>
</dbReference>
<dbReference type="EMBL" id="BPLQ01001948">
    <property type="protein sequence ID" value="GIX86989.1"/>
    <property type="molecule type" value="Genomic_DNA"/>
</dbReference>
<feature type="region of interest" description="Disordered" evidence="1">
    <location>
        <begin position="23"/>
        <end position="42"/>
    </location>
</feature>